<keyword evidence="5" id="KW-0378">Hydrolase</keyword>
<gene>
    <name evidence="9" type="ORF">TAV2_LOCUS10104</name>
</gene>
<reference evidence="9 10" key="1">
    <citation type="submission" date="2022-03" db="EMBL/GenBank/DDBJ databases">
        <authorList>
            <person name="Nunn A."/>
            <person name="Chopra R."/>
            <person name="Nunn A."/>
            <person name="Contreras Garrido A."/>
        </authorList>
    </citation>
    <scope>NUCLEOTIDE SEQUENCE [LARGE SCALE GENOMIC DNA]</scope>
</reference>
<evidence type="ECO:0000313" key="9">
    <source>
        <dbReference type="EMBL" id="CAH2051348.1"/>
    </source>
</evidence>
<proteinExistence type="inferred from homology"/>
<feature type="non-terminal residue" evidence="9">
    <location>
        <position position="1"/>
    </location>
</feature>
<dbReference type="Gene3D" id="3.90.80.10">
    <property type="entry name" value="Inorganic pyrophosphatase"/>
    <property type="match status" value="1"/>
</dbReference>
<dbReference type="EC" id="3.6.1.1" evidence="3"/>
<keyword evidence="4" id="KW-0479">Metal-binding</keyword>
<dbReference type="EMBL" id="OU466859">
    <property type="protein sequence ID" value="CAH2051348.1"/>
    <property type="molecule type" value="Genomic_DNA"/>
</dbReference>
<dbReference type="CDD" id="cd00412">
    <property type="entry name" value="pyrophosphatase"/>
    <property type="match status" value="1"/>
</dbReference>
<evidence type="ECO:0000256" key="2">
    <source>
        <dbReference type="ARBA" id="ARBA00006220"/>
    </source>
</evidence>
<dbReference type="PROSITE" id="PS00387">
    <property type="entry name" value="PPASE"/>
    <property type="match status" value="1"/>
</dbReference>
<dbReference type="InterPro" id="IPR008162">
    <property type="entry name" value="Pyrophosphatase"/>
</dbReference>
<evidence type="ECO:0000256" key="5">
    <source>
        <dbReference type="ARBA" id="ARBA00022801"/>
    </source>
</evidence>
<dbReference type="AlphaFoldDB" id="A0AAU9RX88"/>
<dbReference type="GO" id="GO:0000287">
    <property type="term" value="F:magnesium ion binding"/>
    <property type="evidence" value="ECO:0007669"/>
    <property type="project" value="InterPro"/>
</dbReference>
<evidence type="ECO:0000313" key="10">
    <source>
        <dbReference type="Proteomes" id="UP000836841"/>
    </source>
</evidence>
<dbReference type="SUPFAM" id="SSF50324">
    <property type="entry name" value="Inorganic pyrophosphatase"/>
    <property type="match status" value="1"/>
</dbReference>
<dbReference type="InterPro" id="IPR036649">
    <property type="entry name" value="Pyrophosphatase_sf"/>
</dbReference>
<keyword evidence="6" id="KW-0460">Magnesium</keyword>
<keyword evidence="10" id="KW-1185">Reference proteome</keyword>
<dbReference type="GO" id="GO:0004427">
    <property type="term" value="F:inorganic diphosphate phosphatase activity"/>
    <property type="evidence" value="ECO:0007669"/>
    <property type="project" value="UniProtKB-EC"/>
</dbReference>
<dbReference type="PANTHER" id="PTHR10286">
    <property type="entry name" value="INORGANIC PYROPHOSPHATASE"/>
    <property type="match status" value="1"/>
</dbReference>
<accession>A0AAU9RX88</accession>
<protein>
    <recommendedName>
        <fullName evidence="3">inorganic diphosphatase</fullName>
        <ecNumber evidence="3">3.6.1.1</ecNumber>
    </recommendedName>
</protein>
<dbReference type="Pfam" id="PF00719">
    <property type="entry name" value="Pyrophosphatase"/>
    <property type="match status" value="1"/>
</dbReference>
<dbReference type="GO" id="GO:0006796">
    <property type="term" value="P:phosphate-containing compound metabolic process"/>
    <property type="evidence" value="ECO:0007669"/>
    <property type="project" value="InterPro"/>
</dbReference>
<feature type="chain" id="PRO_5043684250" description="inorganic diphosphatase" evidence="8">
    <location>
        <begin position="20"/>
        <end position="181"/>
    </location>
</feature>
<name>A0AAU9RX88_THLAR</name>
<evidence type="ECO:0000256" key="7">
    <source>
        <dbReference type="ARBA" id="ARBA00047820"/>
    </source>
</evidence>
<keyword evidence="8" id="KW-0732">Signal</keyword>
<evidence type="ECO:0000256" key="4">
    <source>
        <dbReference type="ARBA" id="ARBA00022723"/>
    </source>
</evidence>
<evidence type="ECO:0000256" key="3">
    <source>
        <dbReference type="ARBA" id="ARBA00012146"/>
    </source>
</evidence>
<dbReference type="Proteomes" id="UP000836841">
    <property type="component" value="Chromosome 3"/>
</dbReference>
<evidence type="ECO:0000256" key="6">
    <source>
        <dbReference type="ARBA" id="ARBA00022842"/>
    </source>
</evidence>
<sequence length="181" mass="20083">TLLVLMVLCFTLQWTFKMADNKDEGITKCYASPLRNPNVTLNERNFAAFTHRSAAAHPWHDLEIGPDAPAVFNCVVEISKGGKVKYELDKNSGLIKVDRVLYSSIVYPHNYGFIPRTICEDSDPIDVLVLMQEPVLTGSFLRARAIGLMPMIDQGSLRSLHQSWSAALINKPVESVPPGSI</sequence>
<comment type="similarity">
    <text evidence="2">Belongs to the PPase family.</text>
</comment>
<feature type="signal peptide" evidence="8">
    <location>
        <begin position="1"/>
        <end position="19"/>
    </location>
</feature>
<organism evidence="9 10">
    <name type="scientific">Thlaspi arvense</name>
    <name type="common">Field penny-cress</name>
    <dbReference type="NCBI Taxonomy" id="13288"/>
    <lineage>
        <taxon>Eukaryota</taxon>
        <taxon>Viridiplantae</taxon>
        <taxon>Streptophyta</taxon>
        <taxon>Embryophyta</taxon>
        <taxon>Tracheophyta</taxon>
        <taxon>Spermatophyta</taxon>
        <taxon>Magnoliopsida</taxon>
        <taxon>eudicotyledons</taxon>
        <taxon>Gunneridae</taxon>
        <taxon>Pentapetalae</taxon>
        <taxon>rosids</taxon>
        <taxon>malvids</taxon>
        <taxon>Brassicales</taxon>
        <taxon>Brassicaceae</taxon>
        <taxon>Thlaspideae</taxon>
        <taxon>Thlaspi</taxon>
    </lineage>
</organism>
<evidence type="ECO:0000256" key="8">
    <source>
        <dbReference type="SAM" id="SignalP"/>
    </source>
</evidence>
<comment type="cofactor">
    <cofactor evidence="1">
        <name>Mg(2+)</name>
        <dbReference type="ChEBI" id="CHEBI:18420"/>
    </cofactor>
</comment>
<dbReference type="GO" id="GO:0005737">
    <property type="term" value="C:cytoplasm"/>
    <property type="evidence" value="ECO:0007669"/>
    <property type="project" value="InterPro"/>
</dbReference>
<comment type="catalytic activity">
    <reaction evidence="7">
        <text>diphosphate + H2O = 2 phosphate + H(+)</text>
        <dbReference type="Rhea" id="RHEA:24576"/>
        <dbReference type="ChEBI" id="CHEBI:15377"/>
        <dbReference type="ChEBI" id="CHEBI:15378"/>
        <dbReference type="ChEBI" id="CHEBI:33019"/>
        <dbReference type="ChEBI" id="CHEBI:43474"/>
        <dbReference type="EC" id="3.6.1.1"/>
    </reaction>
</comment>
<evidence type="ECO:0000256" key="1">
    <source>
        <dbReference type="ARBA" id="ARBA00001946"/>
    </source>
</evidence>